<evidence type="ECO:0000259" key="2">
    <source>
        <dbReference type="Pfam" id="PF14344"/>
    </source>
</evidence>
<protein>
    <submittedName>
        <fullName evidence="3">DUF4397 domain-containing protein</fullName>
    </submittedName>
</protein>
<gene>
    <name evidence="3" type="ORF">GRX01_02490</name>
</gene>
<feature type="region of interest" description="Disordered" evidence="1">
    <location>
        <begin position="235"/>
        <end position="289"/>
    </location>
</feature>
<dbReference type="Pfam" id="PF14344">
    <property type="entry name" value="DUF4397"/>
    <property type="match status" value="1"/>
</dbReference>
<comment type="caution">
    <text evidence="3">The sequence shown here is derived from an EMBL/GenBank/DDBJ whole genome shotgun (WGS) entry which is preliminary data.</text>
</comment>
<dbReference type="InterPro" id="IPR006311">
    <property type="entry name" value="TAT_signal"/>
</dbReference>
<feature type="compositionally biased region" description="Basic and acidic residues" evidence="1">
    <location>
        <begin position="265"/>
        <end position="282"/>
    </location>
</feature>
<dbReference type="PROSITE" id="PS51318">
    <property type="entry name" value="TAT"/>
    <property type="match status" value="1"/>
</dbReference>
<feature type="domain" description="DUF4397" evidence="2">
    <location>
        <begin position="40"/>
        <end position="159"/>
    </location>
</feature>
<proteinExistence type="predicted"/>
<evidence type="ECO:0000313" key="3">
    <source>
        <dbReference type="EMBL" id="MXR40228.1"/>
    </source>
</evidence>
<keyword evidence="4" id="KW-1185">Reference proteome</keyword>
<dbReference type="InterPro" id="IPR025510">
    <property type="entry name" value="DUF4397"/>
</dbReference>
<dbReference type="RefSeq" id="WP_159663036.1">
    <property type="nucleotide sequence ID" value="NZ_WUUS01000001.1"/>
</dbReference>
<dbReference type="EMBL" id="WUUS01000001">
    <property type="protein sequence ID" value="MXR40228.1"/>
    <property type="molecule type" value="Genomic_DNA"/>
</dbReference>
<feature type="compositionally biased region" description="Acidic residues" evidence="1">
    <location>
        <begin position="251"/>
        <end position="264"/>
    </location>
</feature>
<dbReference type="OrthoDB" id="187327at2157"/>
<sequence length="289" mass="29598">MTDTTRRTVLGGIATGTALLVGGAGAVTADEGTERGGDEAGLRIAHASPDAPAVDVLVDGAVAVEGLEFRQVTDYLELPAGEYEVAVNVSGTDTTVFGPAEVDLAAEDYTAVALGEVSDDDTEFTVSVLADTNGANLDDDEARVRAVHASPDAPAVDVTVNDGVLTLFDGVAFGDSSGYAVVPAGEYDVEIRPDTADDDGDVVFEAEDVELAGRSTYTVFALGYLTAEDEPAAEPFGLLPTLDAGAPPRGDDDDEADGGDDGADEVERGPPEDVPGRGRGRDDGEESDD</sequence>
<accession>A0A6B0SMV9</accession>
<dbReference type="AlphaFoldDB" id="A0A6B0SMV9"/>
<evidence type="ECO:0000256" key="1">
    <source>
        <dbReference type="SAM" id="MobiDB-lite"/>
    </source>
</evidence>
<evidence type="ECO:0000313" key="4">
    <source>
        <dbReference type="Proteomes" id="UP000437065"/>
    </source>
</evidence>
<dbReference type="Proteomes" id="UP000437065">
    <property type="component" value="Unassembled WGS sequence"/>
</dbReference>
<organism evidence="3 4">
    <name type="scientific">Halobaculum saliterrae</name>
    <dbReference type="NCBI Taxonomy" id="2073113"/>
    <lineage>
        <taxon>Archaea</taxon>
        <taxon>Methanobacteriati</taxon>
        <taxon>Methanobacteriota</taxon>
        <taxon>Stenosarchaea group</taxon>
        <taxon>Halobacteria</taxon>
        <taxon>Halobacteriales</taxon>
        <taxon>Haloferacaceae</taxon>
        <taxon>Halobaculum</taxon>
    </lineage>
</organism>
<name>A0A6B0SMV9_9EURY</name>
<reference evidence="3 4" key="1">
    <citation type="submission" date="2019-12" db="EMBL/GenBank/DDBJ databases">
        <title>Isolation and characterization of three novel carbon monoxide-oxidizing members of Halobacteria from salione crusts and soils.</title>
        <authorList>
            <person name="Myers M.R."/>
            <person name="King G.M."/>
        </authorList>
    </citation>
    <scope>NUCLEOTIDE SEQUENCE [LARGE SCALE GENOMIC DNA]</scope>
    <source>
        <strain evidence="3 4">WSA2</strain>
    </source>
</reference>